<proteinExistence type="predicted"/>
<gene>
    <name evidence="2" type="ORF">N7532_009809</name>
</gene>
<organism evidence="2 3">
    <name type="scientific">Penicillium argentinense</name>
    <dbReference type="NCBI Taxonomy" id="1131581"/>
    <lineage>
        <taxon>Eukaryota</taxon>
        <taxon>Fungi</taxon>
        <taxon>Dikarya</taxon>
        <taxon>Ascomycota</taxon>
        <taxon>Pezizomycotina</taxon>
        <taxon>Eurotiomycetes</taxon>
        <taxon>Eurotiomycetidae</taxon>
        <taxon>Eurotiales</taxon>
        <taxon>Aspergillaceae</taxon>
        <taxon>Penicillium</taxon>
    </lineage>
</organism>
<dbReference type="OrthoDB" id="4207238at2759"/>
<comment type="caution">
    <text evidence="2">The sequence shown here is derived from an EMBL/GenBank/DDBJ whole genome shotgun (WGS) entry which is preliminary data.</text>
</comment>
<sequence>MHIALHFEEDLEEYATPFNSNVLPGENKHRHLKKLAEQTNHQNPEKHLLLNECLQRGTQLRMEGAYAIDDPDGTEMARKVARTCPSLIRSRYGVAIPDDPSKTGSNSRKKKSILGQSENPAETPFHSNIRAWSPNYQDHFGIPNQLSLLRMKSSFLDLLRHSYNADYSIPHIVDPGPGYLRWYNKITFQYRDKTSTTTLSTNQFAKFQNGSFVLILNFFTHKLLGGKLRAFLYGHPVRPVVGPGATDPDLGLPRYILVQDQFIVVGLPAITDERPYFTRAAKITNIQGQQIGDKEPGHVLVYCTWEISFF</sequence>
<feature type="region of interest" description="Disordered" evidence="1">
    <location>
        <begin position="94"/>
        <end position="126"/>
    </location>
</feature>
<evidence type="ECO:0000256" key="1">
    <source>
        <dbReference type="SAM" id="MobiDB-lite"/>
    </source>
</evidence>
<dbReference type="GeneID" id="81361279"/>
<accession>A0A9W9END8</accession>
<dbReference type="RefSeq" id="XP_056469716.1">
    <property type="nucleotide sequence ID" value="XM_056622300.1"/>
</dbReference>
<reference evidence="2" key="1">
    <citation type="submission" date="2022-11" db="EMBL/GenBank/DDBJ databases">
        <authorList>
            <person name="Petersen C."/>
        </authorList>
    </citation>
    <scope>NUCLEOTIDE SEQUENCE</scope>
    <source>
        <strain evidence="2">IBT 30761</strain>
    </source>
</reference>
<dbReference type="AlphaFoldDB" id="A0A9W9END8"/>
<dbReference type="EMBL" id="JAPQKI010000010">
    <property type="protein sequence ID" value="KAJ5085038.1"/>
    <property type="molecule type" value="Genomic_DNA"/>
</dbReference>
<keyword evidence="3" id="KW-1185">Reference proteome</keyword>
<name>A0A9W9END8_9EURO</name>
<reference evidence="2" key="2">
    <citation type="journal article" date="2023" name="IMA Fungus">
        <title>Comparative genomic study of the Penicillium genus elucidates a diverse pangenome and 15 lateral gene transfer events.</title>
        <authorList>
            <person name="Petersen C."/>
            <person name="Sorensen T."/>
            <person name="Nielsen M.R."/>
            <person name="Sondergaard T.E."/>
            <person name="Sorensen J.L."/>
            <person name="Fitzpatrick D.A."/>
            <person name="Frisvad J.C."/>
            <person name="Nielsen K.L."/>
        </authorList>
    </citation>
    <scope>NUCLEOTIDE SEQUENCE</scope>
    <source>
        <strain evidence="2">IBT 30761</strain>
    </source>
</reference>
<evidence type="ECO:0000313" key="2">
    <source>
        <dbReference type="EMBL" id="KAJ5085038.1"/>
    </source>
</evidence>
<protein>
    <submittedName>
        <fullName evidence="2">Uncharacterized protein</fullName>
    </submittedName>
</protein>
<dbReference type="Proteomes" id="UP001149074">
    <property type="component" value="Unassembled WGS sequence"/>
</dbReference>
<evidence type="ECO:0000313" key="3">
    <source>
        <dbReference type="Proteomes" id="UP001149074"/>
    </source>
</evidence>